<dbReference type="EC" id="6.3.5.-" evidence="8"/>
<dbReference type="PROSITE" id="PS01234">
    <property type="entry name" value="GATB"/>
    <property type="match status" value="1"/>
</dbReference>
<keyword evidence="4 8" id="KW-0067">ATP-binding</keyword>
<dbReference type="Proteomes" id="UP000694228">
    <property type="component" value="Chromosome"/>
</dbReference>
<evidence type="ECO:0000256" key="7">
    <source>
        <dbReference type="ARBA" id="ARBA00047913"/>
    </source>
</evidence>
<dbReference type="OrthoDB" id="52755at2157"/>
<dbReference type="InterPro" id="IPR006075">
    <property type="entry name" value="Asn/Gln-tRNA_Trfase_suB/E_cat"/>
</dbReference>
<dbReference type="InterPro" id="IPR017958">
    <property type="entry name" value="Gln-tRNA_amidoTrfase_suB_CS"/>
</dbReference>
<dbReference type="GO" id="GO:0070681">
    <property type="term" value="P:glutaminyl-tRNAGln biosynthesis via transamidation"/>
    <property type="evidence" value="ECO:0007669"/>
    <property type="project" value="TreeGrafter"/>
</dbReference>
<dbReference type="Pfam" id="PF02637">
    <property type="entry name" value="GatB_Yqey"/>
    <property type="match status" value="1"/>
</dbReference>
<dbReference type="Pfam" id="PF02934">
    <property type="entry name" value="GatB_N"/>
    <property type="match status" value="1"/>
</dbReference>
<gene>
    <name evidence="8 10" type="primary">gatB</name>
    <name evidence="10" type="ORF">KSK55_03635</name>
</gene>
<evidence type="ECO:0000256" key="6">
    <source>
        <dbReference type="ARBA" id="ARBA00047380"/>
    </source>
</evidence>
<comment type="catalytic activity">
    <reaction evidence="6 8">
        <text>L-aspartyl-tRNA(Asn) + L-glutamine + ATP + H2O = L-asparaginyl-tRNA(Asn) + L-glutamate + ADP + phosphate + 2 H(+)</text>
        <dbReference type="Rhea" id="RHEA:14513"/>
        <dbReference type="Rhea" id="RHEA-COMP:9674"/>
        <dbReference type="Rhea" id="RHEA-COMP:9677"/>
        <dbReference type="ChEBI" id="CHEBI:15377"/>
        <dbReference type="ChEBI" id="CHEBI:15378"/>
        <dbReference type="ChEBI" id="CHEBI:29985"/>
        <dbReference type="ChEBI" id="CHEBI:30616"/>
        <dbReference type="ChEBI" id="CHEBI:43474"/>
        <dbReference type="ChEBI" id="CHEBI:58359"/>
        <dbReference type="ChEBI" id="CHEBI:78515"/>
        <dbReference type="ChEBI" id="CHEBI:78516"/>
        <dbReference type="ChEBI" id="CHEBI:456216"/>
    </reaction>
</comment>
<comment type="similarity">
    <text evidence="8">Belongs to the GatB/GatE family. GatB subfamily.</text>
</comment>
<dbReference type="GO" id="GO:0050567">
    <property type="term" value="F:glutaminyl-tRNA synthase (glutamine-hydrolyzing) activity"/>
    <property type="evidence" value="ECO:0007669"/>
    <property type="project" value="UniProtKB-UniRule"/>
</dbReference>
<protein>
    <recommendedName>
        <fullName evidence="1 8">Aspartyl/glutamyl-tRNA(Asn/Gln) amidotransferase subunit B</fullName>
        <shortName evidence="8">Asp/Glu-ADT subunit B</shortName>
        <ecNumber evidence="8">6.3.5.-</ecNumber>
    </recommendedName>
</protein>
<dbReference type="InterPro" id="IPR018027">
    <property type="entry name" value="Asn/Gln_amidotransferase"/>
</dbReference>
<comment type="catalytic activity">
    <reaction evidence="7 8">
        <text>L-glutamyl-tRNA(Gln) + L-glutamine + ATP + H2O = L-glutaminyl-tRNA(Gln) + L-glutamate + ADP + phosphate + H(+)</text>
        <dbReference type="Rhea" id="RHEA:17521"/>
        <dbReference type="Rhea" id="RHEA-COMP:9681"/>
        <dbReference type="Rhea" id="RHEA-COMP:9684"/>
        <dbReference type="ChEBI" id="CHEBI:15377"/>
        <dbReference type="ChEBI" id="CHEBI:15378"/>
        <dbReference type="ChEBI" id="CHEBI:29985"/>
        <dbReference type="ChEBI" id="CHEBI:30616"/>
        <dbReference type="ChEBI" id="CHEBI:43474"/>
        <dbReference type="ChEBI" id="CHEBI:58359"/>
        <dbReference type="ChEBI" id="CHEBI:78520"/>
        <dbReference type="ChEBI" id="CHEBI:78521"/>
        <dbReference type="ChEBI" id="CHEBI:456216"/>
    </reaction>
</comment>
<comment type="subunit">
    <text evidence="8">Heterotrimer of A, B and C subunits.</text>
</comment>
<evidence type="ECO:0000313" key="10">
    <source>
        <dbReference type="EMBL" id="QXO95503.1"/>
    </source>
</evidence>
<dbReference type="InterPro" id="IPR017959">
    <property type="entry name" value="Asn/Gln-tRNA_amidoTrfase_suB/E"/>
</dbReference>
<evidence type="ECO:0000256" key="4">
    <source>
        <dbReference type="ARBA" id="ARBA00022840"/>
    </source>
</evidence>
<evidence type="ECO:0000256" key="1">
    <source>
        <dbReference type="ARBA" id="ARBA00016923"/>
    </source>
</evidence>
<name>A0A8F5ZI42_METHU</name>
<proteinExistence type="inferred from homology"/>
<organism evidence="10 11">
    <name type="scientific">Methanospirillum hungatei</name>
    <dbReference type="NCBI Taxonomy" id="2203"/>
    <lineage>
        <taxon>Archaea</taxon>
        <taxon>Methanobacteriati</taxon>
        <taxon>Methanobacteriota</taxon>
        <taxon>Stenosarchaea group</taxon>
        <taxon>Methanomicrobia</taxon>
        <taxon>Methanomicrobiales</taxon>
        <taxon>Methanospirillaceae</taxon>
        <taxon>Methanospirillum</taxon>
    </lineage>
</organism>
<reference evidence="10 11" key="1">
    <citation type="submission" date="2021-06" db="EMBL/GenBank/DDBJ databases">
        <title>Complete genome sequence of the secondary alcohol utilizing methanogen Methanospirillum hungatei strain GP1.</title>
        <authorList>
            <person name="Day L.A."/>
            <person name="Costa K.C."/>
        </authorList>
    </citation>
    <scope>NUCLEOTIDE SEQUENCE [LARGE SCALE GENOMIC DNA]</scope>
    <source>
        <strain evidence="10 11">GP1</strain>
    </source>
</reference>
<comment type="function">
    <text evidence="8">Allows the formation of correctly charged Asn-tRNA(Asn) or Gln-tRNA(Gln) through the transamidation of misacylated Asp-tRNA(Asn) or Glu-tRNA(Gln) in organisms which lack either or both of asparaginyl-tRNA or glutaminyl-tRNA synthetases. The reaction takes place in the presence of glutamine and ATP through an activated phospho-Asp-tRNA(Asn) or phospho-Glu-tRNA(Gln).</text>
</comment>
<dbReference type="GO" id="GO:0005524">
    <property type="term" value="F:ATP binding"/>
    <property type="evidence" value="ECO:0007669"/>
    <property type="project" value="UniProtKB-KW"/>
</dbReference>
<dbReference type="EMBL" id="CP077107">
    <property type="protein sequence ID" value="QXO95503.1"/>
    <property type="molecule type" value="Genomic_DNA"/>
</dbReference>
<dbReference type="GO" id="GO:0006412">
    <property type="term" value="P:translation"/>
    <property type="evidence" value="ECO:0007669"/>
    <property type="project" value="UniProtKB-UniRule"/>
</dbReference>
<evidence type="ECO:0000256" key="2">
    <source>
        <dbReference type="ARBA" id="ARBA00022598"/>
    </source>
</evidence>
<dbReference type="AlphaFoldDB" id="A0A8F5ZI42"/>
<evidence type="ECO:0000259" key="9">
    <source>
        <dbReference type="SMART" id="SM00845"/>
    </source>
</evidence>
<dbReference type="NCBIfam" id="NF004014">
    <property type="entry name" value="PRK05477.1-4"/>
    <property type="match status" value="1"/>
</dbReference>
<keyword evidence="3 8" id="KW-0547">Nucleotide-binding</keyword>
<accession>A0A8F5ZI42</accession>
<keyword evidence="5 8" id="KW-0648">Protein biosynthesis</keyword>
<dbReference type="InterPro" id="IPR004413">
    <property type="entry name" value="GatB"/>
</dbReference>
<dbReference type="NCBIfam" id="NF004012">
    <property type="entry name" value="PRK05477.1-2"/>
    <property type="match status" value="1"/>
</dbReference>
<dbReference type="NCBIfam" id="TIGR00133">
    <property type="entry name" value="gatB"/>
    <property type="match status" value="1"/>
</dbReference>
<dbReference type="FunFam" id="1.10.10.410:FF:000001">
    <property type="entry name" value="Aspartyl/glutamyl-tRNA(Asn/Gln) amidotransferase subunit B"/>
    <property type="match status" value="1"/>
</dbReference>
<dbReference type="PANTHER" id="PTHR11659">
    <property type="entry name" value="GLUTAMYL-TRNA GLN AMIDOTRANSFERASE SUBUNIT B MITOCHONDRIAL AND PROKARYOTIC PET112-RELATED"/>
    <property type="match status" value="1"/>
</dbReference>
<keyword evidence="2 8" id="KW-0436">Ligase</keyword>
<evidence type="ECO:0000313" key="11">
    <source>
        <dbReference type="Proteomes" id="UP000694228"/>
    </source>
</evidence>
<dbReference type="HAMAP" id="MF_00121">
    <property type="entry name" value="GatB"/>
    <property type="match status" value="1"/>
</dbReference>
<dbReference type="PANTHER" id="PTHR11659:SF0">
    <property type="entry name" value="GLUTAMYL-TRNA(GLN) AMIDOTRANSFERASE SUBUNIT B, MITOCHONDRIAL"/>
    <property type="match status" value="1"/>
</dbReference>
<dbReference type="GO" id="GO:0016740">
    <property type="term" value="F:transferase activity"/>
    <property type="evidence" value="ECO:0007669"/>
    <property type="project" value="UniProtKB-KW"/>
</dbReference>
<feature type="domain" description="Asn/Gln amidotransferase" evidence="9">
    <location>
        <begin position="322"/>
        <end position="470"/>
    </location>
</feature>
<evidence type="ECO:0000256" key="5">
    <source>
        <dbReference type="ARBA" id="ARBA00022917"/>
    </source>
</evidence>
<evidence type="ECO:0000256" key="3">
    <source>
        <dbReference type="ARBA" id="ARBA00022741"/>
    </source>
</evidence>
<dbReference type="SMART" id="SM00845">
    <property type="entry name" value="GatB_Yqey"/>
    <property type="match status" value="1"/>
</dbReference>
<sequence length="474" mass="53707">MEERETIIGLEIHCQLDTKSKMFCSCSTDFRDNEPNTHTCPVCLGLPGSMPMVNKRAIEFALKVAKALNCTIRDESEFSRKNYFYPDLNKAYQITQYDKPLAEWGKLLIDGDDGEKEIRITRIHLEEDPGRSVHMGTTDRGKYTLVDYNRAGIPLIEIVTEPDLRSPKEARKFLNKLRATLEYLNVFDSEKEGSLRVDANISLKGSERVEVKNISSYKGVEKALTFEVTRQRNVLRRGQTVARETRHFVEARGVTTSSRSKEEENDYRYFPEPDLLPLRVAPWVDTIELPELPDARRERFIAQYGVSPEHAKTLTGGLKLAEFYEAVASEDPALAATWTADYLLGELNYRDFSIDAMPADLFKELLALIKHDTITDKSAVEILRLILDAVKEGKKPERPQEIVSRLGLAKTSGDQVTTMIQEVITEQPAAVADYYAGKMQALNFLVGQVMKKCRGRADPGHLNTLLKEILDKKV</sequence>
<evidence type="ECO:0000256" key="8">
    <source>
        <dbReference type="HAMAP-Rule" id="MF_00121"/>
    </source>
</evidence>